<name>A0ABP0WBX8_9BRYO</name>
<dbReference type="InterPro" id="IPR046848">
    <property type="entry name" value="E_motif"/>
</dbReference>
<dbReference type="PROSITE" id="PS51375">
    <property type="entry name" value="PPR"/>
    <property type="match status" value="3"/>
</dbReference>
<keyword evidence="1" id="KW-0677">Repeat</keyword>
<dbReference type="InterPro" id="IPR011990">
    <property type="entry name" value="TPR-like_helical_dom_sf"/>
</dbReference>
<feature type="repeat" description="PPR" evidence="2">
    <location>
        <begin position="22"/>
        <end position="56"/>
    </location>
</feature>
<dbReference type="Pfam" id="PF01535">
    <property type="entry name" value="PPR"/>
    <property type="match status" value="2"/>
</dbReference>
<evidence type="ECO:0000256" key="2">
    <source>
        <dbReference type="PROSITE-ProRule" id="PRU00708"/>
    </source>
</evidence>
<keyword evidence="4" id="KW-1185">Reference proteome</keyword>
<reference evidence="3" key="1">
    <citation type="submission" date="2024-02" db="EMBL/GenBank/DDBJ databases">
        <authorList>
            <consortium name="ELIXIR-Norway"/>
            <consortium name="Elixir Norway"/>
        </authorList>
    </citation>
    <scope>NUCLEOTIDE SEQUENCE</scope>
</reference>
<dbReference type="NCBIfam" id="TIGR00756">
    <property type="entry name" value="PPR"/>
    <property type="match status" value="3"/>
</dbReference>
<sequence>MYVKCGSIKDAWRVFNKMASQDVVSWTAMVLGHVQSGQGQKGLELFRQMQQEGVRPDSLTIVAVLNACASVVTLEEGRCVHQQIIEHGWDSDVFVASSLIDMYAKCGSMEDAWRVFNKMPSRDVVTWTTVLGGCAMHGHGKEALKLFEQMCKGGVQPDDITFVCLLSACSHIGVVDEGMQSFALMSTVYRISTKLEHYTCMVDLLGRAGHLQKAENMVMAMPCKPHMAAWMALLGACRIHGNMEMAERVAKRIIEMEPENAAGYVLLSNIYTAAGSRHLCENVVQQRKGKGSKKQLVRTWIEVNNEVHAFVVEDQDYPQMIESHAEL</sequence>
<evidence type="ECO:0008006" key="5">
    <source>
        <dbReference type="Google" id="ProtNLM"/>
    </source>
</evidence>
<evidence type="ECO:0000256" key="1">
    <source>
        <dbReference type="ARBA" id="ARBA00022737"/>
    </source>
</evidence>
<evidence type="ECO:0000313" key="4">
    <source>
        <dbReference type="Proteomes" id="UP001497444"/>
    </source>
</evidence>
<feature type="repeat" description="PPR" evidence="2">
    <location>
        <begin position="123"/>
        <end position="157"/>
    </location>
</feature>
<gene>
    <name evidence="3" type="ORF">CSSPJE1EN1_LOCUS9462</name>
</gene>
<organism evidence="3 4">
    <name type="scientific">Sphagnum jensenii</name>
    <dbReference type="NCBI Taxonomy" id="128206"/>
    <lineage>
        <taxon>Eukaryota</taxon>
        <taxon>Viridiplantae</taxon>
        <taxon>Streptophyta</taxon>
        <taxon>Embryophyta</taxon>
        <taxon>Bryophyta</taxon>
        <taxon>Sphagnophytina</taxon>
        <taxon>Sphagnopsida</taxon>
        <taxon>Sphagnales</taxon>
        <taxon>Sphagnaceae</taxon>
        <taxon>Sphagnum</taxon>
    </lineage>
</organism>
<dbReference type="PANTHER" id="PTHR47926">
    <property type="entry name" value="PENTATRICOPEPTIDE REPEAT-CONTAINING PROTEIN"/>
    <property type="match status" value="1"/>
</dbReference>
<evidence type="ECO:0000313" key="3">
    <source>
        <dbReference type="EMBL" id="CAK9263984.1"/>
    </source>
</evidence>
<dbReference type="InterPro" id="IPR002885">
    <property type="entry name" value="PPR_rpt"/>
</dbReference>
<dbReference type="EMBL" id="OZ020111">
    <property type="protein sequence ID" value="CAK9263984.1"/>
    <property type="molecule type" value="Genomic_DNA"/>
</dbReference>
<dbReference type="Pfam" id="PF13041">
    <property type="entry name" value="PPR_2"/>
    <property type="match status" value="2"/>
</dbReference>
<proteinExistence type="predicted"/>
<feature type="repeat" description="PPR" evidence="2">
    <location>
        <begin position="92"/>
        <end position="122"/>
    </location>
</feature>
<dbReference type="Pfam" id="PF20431">
    <property type="entry name" value="E_motif"/>
    <property type="match status" value="1"/>
</dbReference>
<protein>
    <recommendedName>
        <fullName evidence="5">Pentatricopeptide repeat-containing protein</fullName>
    </recommendedName>
</protein>
<dbReference type="Gene3D" id="1.25.40.10">
    <property type="entry name" value="Tetratricopeptide repeat domain"/>
    <property type="match status" value="3"/>
</dbReference>
<dbReference type="Proteomes" id="UP001497444">
    <property type="component" value="Chromosome 16"/>
</dbReference>
<dbReference type="InterPro" id="IPR046960">
    <property type="entry name" value="PPR_At4g14850-like_plant"/>
</dbReference>
<accession>A0ABP0WBX8</accession>